<dbReference type="RefSeq" id="WP_078962961.1">
    <property type="nucleotide sequence ID" value="NZ_BMRU01000020.1"/>
</dbReference>
<dbReference type="Proteomes" id="UP000660554">
    <property type="component" value="Unassembled WGS sequence"/>
</dbReference>
<dbReference type="Pfam" id="PF13193">
    <property type="entry name" value="AMP-binding_C"/>
    <property type="match status" value="1"/>
</dbReference>
<dbReference type="EMBL" id="BNDV01000002">
    <property type="protein sequence ID" value="GHI12029.1"/>
    <property type="molecule type" value="Genomic_DNA"/>
</dbReference>
<evidence type="ECO:0000256" key="2">
    <source>
        <dbReference type="SAM" id="MobiDB-lite"/>
    </source>
</evidence>
<dbReference type="Gene3D" id="3.40.50.12780">
    <property type="entry name" value="N-terminal domain of ligase-like"/>
    <property type="match status" value="1"/>
</dbReference>
<keyword evidence="6" id="KW-1185">Reference proteome</keyword>
<organism evidence="5 6">
    <name type="scientific">Streptomyces virginiae</name>
    <name type="common">Streptomyces cinnamonensis</name>
    <dbReference type="NCBI Taxonomy" id="1961"/>
    <lineage>
        <taxon>Bacteria</taxon>
        <taxon>Bacillati</taxon>
        <taxon>Actinomycetota</taxon>
        <taxon>Actinomycetes</taxon>
        <taxon>Kitasatosporales</taxon>
        <taxon>Streptomycetaceae</taxon>
        <taxon>Streptomyces</taxon>
    </lineage>
</organism>
<evidence type="ECO:0000256" key="1">
    <source>
        <dbReference type="ARBA" id="ARBA00006432"/>
    </source>
</evidence>
<keyword evidence="5" id="KW-0436">Ligase</keyword>
<dbReference type="PANTHER" id="PTHR43201:SF8">
    <property type="entry name" value="ACYL-COA SYNTHETASE FAMILY MEMBER 3"/>
    <property type="match status" value="1"/>
</dbReference>
<feature type="domain" description="AMP-binding enzyme C-terminal" evidence="4">
    <location>
        <begin position="486"/>
        <end position="559"/>
    </location>
</feature>
<dbReference type="InterPro" id="IPR000873">
    <property type="entry name" value="AMP-dep_synth/lig_dom"/>
</dbReference>
<evidence type="ECO:0000313" key="6">
    <source>
        <dbReference type="Proteomes" id="UP000660554"/>
    </source>
</evidence>
<protein>
    <submittedName>
        <fullName evidence="5">Long-chain-fatty-acid--CoA ligase</fullName>
    </submittedName>
</protein>
<sequence length="586" mass="62015">MGLTRTGRTGPERTAAPAGAVRTAGRSGRAPARPLDLAPPAEVAERFRAAGRWRGETFLDDLYRTAARTPQRPAIVSDRAHRPAGRRLVTVSYAQLAAYVDRFAGALSSLGVVAGDPVAYQLPNWWETAALTLACLRVGAVAVPVLPTVRAHGLHRILDATRARVCVVPDVWEGFAHAEALADLAGRLPWLRHRVVVGDAAATGAVDFTAHFLRTAHERTAAGRRSRPRGGRADRPALLISVMGLRDAYTSVLHSPNTLYANISAQSAPDGPGRRPGEVFLSTLPLTSLASLIYTVCWPLAVGGTGVCQDVWDPGRCLDLMATAGVDQLYAEPAYLSELVTAQRRRPRAEQRLRLVLSGGRTSTPAPLAEELREVFGVPVLSVWGAPELGMGALSGDAPGGGDEVRPLGGLEVSAGHAGSALEVRGPSVCLATWRHGTPAPVATWEHGDGWLDTGDLAAADAHGGLRVLSRAGTRTGAIFMVPVAEVEERLLAHPRVREAAVVAYTDPEHGELPCAVVVPAAEDGPPGPAELREHLASLGVAEAFLPTRLEIVGALPRDDRGQVRREALRSWLARLRPGGPRPAPA</sequence>
<evidence type="ECO:0000313" key="5">
    <source>
        <dbReference type="EMBL" id="GHI12029.1"/>
    </source>
</evidence>
<name>A0ABQ3NGY9_STRVG</name>
<dbReference type="PANTHER" id="PTHR43201">
    <property type="entry name" value="ACYL-COA SYNTHETASE"/>
    <property type="match status" value="1"/>
</dbReference>
<feature type="region of interest" description="Disordered" evidence="2">
    <location>
        <begin position="1"/>
        <end position="35"/>
    </location>
</feature>
<accession>A0ABQ3NGY9</accession>
<gene>
    <name evidence="5" type="ORF">Scinn_14920</name>
</gene>
<comment type="caution">
    <text evidence="5">The sequence shown here is derived from an EMBL/GenBank/DDBJ whole genome shotgun (WGS) entry which is preliminary data.</text>
</comment>
<dbReference type="SUPFAM" id="SSF56801">
    <property type="entry name" value="Acetyl-CoA synthetase-like"/>
    <property type="match status" value="1"/>
</dbReference>
<dbReference type="GO" id="GO:0016874">
    <property type="term" value="F:ligase activity"/>
    <property type="evidence" value="ECO:0007669"/>
    <property type="project" value="UniProtKB-KW"/>
</dbReference>
<dbReference type="InterPro" id="IPR045851">
    <property type="entry name" value="AMP-bd_C_sf"/>
</dbReference>
<evidence type="ECO:0000259" key="4">
    <source>
        <dbReference type="Pfam" id="PF13193"/>
    </source>
</evidence>
<dbReference type="InterPro" id="IPR042099">
    <property type="entry name" value="ANL_N_sf"/>
</dbReference>
<dbReference type="Gene3D" id="3.30.300.30">
    <property type="match status" value="1"/>
</dbReference>
<feature type="domain" description="AMP-dependent synthetase/ligase" evidence="3">
    <location>
        <begin position="64"/>
        <end position="401"/>
    </location>
</feature>
<dbReference type="GeneID" id="86957736"/>
<dbReference type="Pfam" id="PF00501">
    <property type="entry name" value="AMP-binding"/>
    <property type="match status" value="1"/>
</dbReference>
<reference evidence="6" key="1">
    <citation type="submission" date="2020-09" db="EMBL/GenBank/DDBJ databases">
        <title>Whole genome shotgun sequence of Streptomyces cinnamonensis NBRC 15873.</title>
        <authorList>
            <person name="Komaki H."/>
            <person name="Tamura T."/>
        </authorList>
    </citation>
    <scope>NUCLEOTIDE SEQUENCE [LARGE SCALE GENOMIC DNA]</scope>
    <source>
        <strain evidence="6">NBRC 15873</strain>
    </source>
</reference>
<dbReference type="InterPro" id="IPR025110">
    <property type="entry name" value="AMP-bd_C"/>
</dbReference>
<proteinExistence type="inferred from homology"/>
<comment type="similarity">
    <text evidence="1">Belongs to the ATP-dependent AMP-binding enzyme family.</text>
</comment>
<evidence type="ECO:0000259" key="3">
    <source>
        <dbReference type="Pfam" id="PF00501"/>
    </source>
</evidence>